<evidence type="ECO:0000313" key="1">
    <source>
        <dbReference type="EMBL" id="KAG4304746.1"/>
    </source>
</evidence>
<proteinExistence type="predicted"/>
<name>A0ACB7CAW3_9ASCO</name>
<dbReference type="EMBL" id="JABTEG010000006">
    <property type="protein sequence ID" value="KAG4304746.1"/>
    <property type="molecule type" value="Genomic_DNA"/>
</dbReference>
<keyword evidence="2" id="KW-1185">Reference proteome</keyword>
<sequence>MESFPLSNHKFDVPTNTLHSLHDKTSVITTQTGRNVVQTLLTTTKFVRATTESKINTSFIPVALIEPSTHSSVSSFFISVVAALFDWRTMMIIVIGLWLALCFSIYILLQLRRQVQDQIYMVKKLENEDPLDVYKAFWRKLRESRLANQHNTNQHLISP</sequence>
<reference evidence="1 2" key="1">
    <citation type="journal article" date="2021" name="Commun. Biol.">
        <title>Genomic insights into the host specific adaptation of the Pneumocystis genus.</title>
        <authorList>
            <person name="Cisse O.H."/>
            <person name="Ma L."/>
            <person name="Dekker J.P."/>
            <person name="Khil P.P."/>
            <person name="Youn J.-H."/>
            <person name="Brenchley J.M."/>
            <person name="Blair R."/>
            <person name="Pahar B."/>
            <person name="Chabe M."/>
            <person name="Van Rompay K.K.A."/>
            <person name="Keesler R."/>
            <person name="Sukura A."/>
            <person name="Hirsch V."/>
            <person name="Kutty G."/>
            <person name="Liu Y."/>
            <person name="Peng L."/>
            <person name="Chen J."/>
            <person name="Song J."/>
            <person name="Weissenbacher-Lang C."/>
            <person name="Xu J."/>
            <person name="Upham N.S."/>
            <person name="Stajich J.E."/>
            <person name="Cuomo C.A."/>
            <person name="Cushion M.T."/>
            <person name="Kovacs J.A."/>
        </authorList>
    </citation>
    <scope>NUCLEOTIDE SEQUENCE [LARGE SCALE GENOMIC DNA]</scope>
    <source>
        <strain evidence="1 2">RABM</strain>
    </source>
</reference>
<organism evidence="1 2">
    <name type="scientific">Pneumocystis oryctolagi</name>
    <dbReference type="NCBI Taxonomy" id="42067"/>
    <lineage>
        <taxon>Eukaryota</taxon>
        <taxon>Fungi</taxon>
        <taxon>Dikarya</taxon>
        <taxon>Ascomycota</taxon>
        <taxon>Taphrinomycotina</taxon>
        <taxon>Pneumocystomycetes</taxon>
        <taxon>Pneumocystaceae</taxon>
        <taxon>Pneumocystis</taxon>
    </lineage>
</organism>
<evidence type="ECO:0000313" key="2">
    <source>
        <dbReference type="Proteomes" id="UP000768646"/>
    </source>
</evidence>
<accession>A0ACB7CAW3</accession>
<gene>
    <name evidence="1" type="ORF">PORY_001799</name>
</gene>
<comment type="caution">
    <text evidence="1">The sequence shown here is derived from an EMBL/GenBank/DDBJ whole genome shotgun (WGS) entry which is preliminary data.</text>
</comment>
<dbReference type="Proteomes" id="UP000768646">
    <property type="component" value="Unassembled WGS sequence"/>
</dbReference>
<protein>
    <submittedName>
        <fullName evidence="1">Uncharacterized protein</fullName>
    </submittedName>
</protein>